<dbReference type="OrthoDB" id="280802at2"/>
<dbReference type="RefSeq" id="WP_145434846.1">
    <property type="nucleotide sequence ID" value="NZ_CP036339.1"/>
</dbReference>
<dbReference type="SUPFAM" id="SSF101498">
    <property type="entry name" value="Anti-sigma factor FlgM"/>
    <property type="match status" value="1"/>
</dbReference>
<feature type="domain" description="Anti-sigma-28 factor FlgM C-terminal" evidence="2">
    <location>
        <begin position="34"/>
        <end position="72"/>
    </location>
</feature>
<keyword evidence="4" id="KW-1185">Reference proteome</keyword>
<organism evidence="3 4">
    <name type="scientific">Lacipirellula limnantheis</name>
    <dbReference type="NCBI Taxonomy" id="2528024"/>
    <lineage>
        <taxon>Bacteria</taxon>
        <taxon>Pseudomonadati</taxon>
        <taxon>Planctomycetota</taxon>
        <taxon>Planctomycetia</taxon>
        <taxon>Pirellulales</taxon>
        <taxon>Lacipirellulaceae</taxon>
        <taxon>Lacipirellula</taxon>
    </lineage>
</organism>
<dbReference type="Proteomes" id="UP000317909">
    <property type="component" value="Chromosome"/>
</dbReference>
<reference evidence="3 4" key="1">
    <citation type="submission" date="2019-02" db="EMBL/GenBank/DDBJ databases">
        <title>Deep-cultivation of Planctomycetes and their phenomic and genomic characterization uncovers novel biology.</title>
        <authorList>
            <person name="Wiegand S."/>
            <person name="Jogler M."/>
            <person name="Boedeker C."/>
            <person name="Pinto D."/>
            <person name="Vollmers J."/>
            <person name="Rivas-Marin E."/>
            <person name="Kohn T."/>
            <person name="Peeters S.H."/>
            <person name="Heuer A."/>
            <person name="Rast P."/>
            <person name="Oberbeckmann S."/>
            <person name="Bunk B."/>
            <person name="Jeske O."/>
            <person name="Meyerdierks A."/>
            <person name="Storesund J.E."/>
            <person name="Kallscheuer N."/>
            <person name="Luecker S."/>
            <person name="Lage O.M."/>
            <person name="Pohl T."/>
            <person name="Merkel B.J."/>
            <person name="Hornburger P."/>
            <person name="Mueller R.-W."/>
            <person name="Bruemmer F."/>
            <person name="Labrenz M."/>
            <person name="Spormann A.M."/>
            <person name="Op den Camp H."/>
            <person name="Overmann J."/>
            <person name="Amann R."/>
            <person name="Jetten M.S.M."/>
            <person name="Mascher T."/>
            <person name="Medema M.H."/>
            <person name="Devos D.P."/>
            <person name="Kaster A.-K."/>
            <person name="Ovreas L."/>
            <person name="Rohde M."/>
            <person name="Galperin M.Y."/>
            <person name="Jogler C."/>
        </authorList>
    </citation>
    <scope>NUCLEOTIDE SEQUENCE [LARGE SCALE GENOMIC DNA]</scope>
    <source>
        <strain evidence="3 4">I41</strain>
    </source>
</reference>
<dbReference type="InterPro" id="IPR035890">
    <property type="entry name" value="Anti-sigma-28_factor_FlgM_sf"/>
</dbReference>
<feature type="region of interest" description="Disordered" evidence="1">
    <location>
        <begin position="1"/>
        <end position="35"/>
    </location>
</feature>
<sequence>MQVYGASQLHGPQSLQGPHWNRPTAPATGSQPTDSVEFSAAAEAAMNAIDGGEFRADLVARVRAQIADGSYDTPDKMAMAFDAMLDELA</sequence>
<dbReference type="AlphaFoldDB" id="A0A517U3F2"/>
<accession>A0A517U3F2</accession>
<dbReference type="KEGG" id="llh:I41_43630"/>
<protein>
    <recommendedName>
        <fullName evidence="2">Anti-sigma-28 factor FlgM C-terminal domain-containing protein</fullName>
    </recommendedName>
</protein>
<dbReference type="InterPro" id="IPR031316">
    <property type="entry name" value="FlgM_C"/>
</dbReference>
<proteinExistence type="predicted"/>
<name>A0A517U3F2_9BACT</name>
<gene>
    <name evidence="3" type="ORF">I41_43630</name>
</gene>
<evidence type="ECO:0000259" key="2">
    <source>
        <dbReference type="Pfam" id="PF04316"/>
    </source>
</evidence>
<evidence type="ECO:0000256" key="1">
    <source>
        <dbReference type="SAM" id="MobiDB-lite"/>
    </source>
</evidence>
<evidence type="ECO:0000313" key="4">
    <source>
        <dbReference type="Proteomes" id="UP000317909"/>
    </source>
</evidence>
<dbReference type="EMBL" id="CP036339">
    <property type="protein sequence ID" value="QDT75154.1"/>
    <property type="molecule type" value="Genomic_DNA"/>
</dbReference>
<evidence type="ECO:0000313" key="3">
    <source>
        <dbReference type="EMBL" id="QDT75154.1"/>
    </source>
</evidence>
<dbReference type="Pfam" id="PF04316">
    <property type="entry name" value="FlgM"/>
    <property type="match status" value="1"/>
</dbReference>